<accession>A0A1H2SYV4</accession>
<keyword evidence="3" id="KW-1185">Reference proteome</keyword>
<feature type="compositionally biased region" description="Basic and acidic residues" evidence="1">
    <location>
        <begin position="34"/>
        <end position="50"/>
    </location>
</feature>
<evidence type="ECO:0000313" key="2">
    <source>
        <dbReference type="EMBL" id="SDW36772.1"/>
    </source>
</evidence>
<organism evidence="2 3">
    <name type="scientific">Thiocapsa roseopersicina</name>
    <dbReference type="NCBI Taxonomy" id="1058"/>
    <lineage>
        <taxon>Bacteria</taxon>
        <taxon>Pseudomonadati</taxon>
        <taxon>Pseudomonadota</taxon>
        <taxon>Gammaproteobacteria</taxon>
        <taxon>Chromatiales</taxon>
        <taxon>Chromatiaceae</taxon>
        <taxon>Thiocapsa</taxon>
    </lineage>
</organism>
<reference evidence="3" key="1">
    <citation type="submission" date="2016-10" db="EMBL/GenBank/DDBJ databases">
        <authorList>
            <person name="Varghese N."/>
            <person name="Submissions S."/>
        </authorList>
    </citation>
    <scope>NUCLEOTIDE SEQUENCE [LARGE SCALE GENOMIC DNA]</scope>
    <source>
        <strain evidence="3">DSM 217</strain>
    </source>
</reference>
<dbReference type="EMBL" id="FNNZ01000003">
    <property type="protein sequence ID" value="SDW36772.1"/>
    <property type="molecule type" value="Genomic_DNA"/>
</dbReference>
<dbReference type="Proteomes" id="UP000198816">
    <property type="component" value="Unassembled WGS sequence"/>
</dbReference>
<evidence type="ECO:0000313" key="3">
    <source>
        <dbReference type="Proteomes" id="UP000198816"/>
    </source>
</evidence>
<protein>
    <submittedName>
        <fullName evidence="2">Uncharacterized protein</fullName>
    </submittedName>
</protein>
<name>A0A1H2SYV4_THIRO</name>
<proteinExistence type="predicted"/>
<dbReference type="STRING" id="1058.SAMN05421783_103209"/>
<gene>
    <name evidence="2" type="ORF">SAMN05421783_103209</name>
</gene>
<evidence type="ECO:0000256" key="1">
    <source>
        <dbReference type="SAM" id="MobiDB-lite"/>
    </source>
</evidence>
<feature type="region of interest" description="Disordered" evidence="1">
    <location>
        <begin position="29"/>
        <end position="50"/>
    </location>
</feature>
<dbReference type="AlphaFoldDB" id="A0A1H2SYV4"/>
<sequence>MGFAALYPSYLFIKVFTLVLNRHREPAAPLVPTRHLEPGKSRHMAPEKNS</sequence>